<dbReference type="InterPro" id="IPR017932">
    <property type="entry name" value="GATase_2_dom"/>
</dbReference>
<sequence>MCRFVAYLGEPIYLDTVVCTPRHSLVRQALKAEEAHTVTNGDGFGVGWYGDRTEPGVYREVMPAWSDENLLALCATVRSGLFFAHVRAATGGGIARTNCHPFRHGKWLFMHNGQIGGYAGVRRALEAQLPERLYAARRGATDSELLFLLALARIETGVPPADAMQGVLQDTQALMTGLGIAEPLRFAAALSDGRQLLAFRFASDDRPPSLYVGRRADGHIVASEPLDGSPDAWQGLPASSWVRVDEDGVTLHS</sequence>
<organism evidence="3 4">
    <name type="scientific">Pseudaquabacterium pictum</name>
    <dbReference type="NCBI Taxonomy" id="2315236"/>
    <lineage>
        <taxon>Bacteria</taxon>
        <taxon>Pseudomonadati</taxon>
        <taxon>Pseudomonadota</taxon>
        <taxon>Betaproteobacteria</taxon>
        <taxon>Burkholderiales</taxon>
        <taxon>Sphaerotilaceae</taxon>
        <taxon>Pseudaquabacterium</taxon>
    </lineage>
</organism>
<dbReference type="Proteomes" id="UP000301751">
    <property type="component" value="Unassembled WGS sequence"/>
</dbReference>
<dbReference type="Gene3D" id="3.60.20.10">
    <property type="entry name" value="Glutamine Phosphoribosylpyrophosphate, subunit 1, domain 1"/>
    <property type="match status" value="1"/>
</dbReference>
<dbReference type="InterPro" id="IPR026869">
    <property type="entry name" value="EgtC-like"/>
</dbReference>
<dbReference type="InterPro" id="IPR052373">
    <property type="entry name" value="Gamma-glu_amide_hydrolase"/>
</dbReference>
<keyword evidence="4" id="KW-1185">Reference proteome</keyword>
<gene>
    <name evidence="3" type="ORF">AQPW35_43320</name>
</gene>
<dbReference type="InterPro" id="IPR029055">
    <property type="entry name" value="Ntn_hydrolases_N"/>
</dbReference>
<dbReference type="GO" id="GO:0016740">
    <property type="term" value="F:transferase activity"/>
    <property type="evidence" value="ECO:0007669"/>
    <property type="project" value="UniProtKB-KW"/>
</dbReference>
<feature type="domain" description="Glutamine amidotransferase type-2" evidence="2">
    <location>
        <begin position="2"/>
        <end position="253"/>
    </location>
</feature>
<dbReference type="RefSeq" id="WP_137734968.1">
    <property type="nucleotide sequence ID" value="NZ_BJCL01000015.1"/>
</dbReference>
<evidence type="ECO:0000313" key="3">
    <source>
        <dbReference type="EMBL" id="GCL65251.1"/>
    </source>
</evidence>
<dbReference type="PANTHER" id="PTHR43187:SF1">
    <property type="entry name" value="GLUTAMINE AMIDOTRANSFERASE DUG3-RELATED"/>
    <property type="match status" value="1"/>
</dbReference>
<dbReference type="OrthoDB" id="9804310at2"/>
<name>A0A480AV08_9BURK</name>
<evidence type="ECO:0000256" key="1">
    <source>
        <dbReference type="ARBA" id="ARBA00022962"/>
    </source>
</evidence>
<evidence type="ECO:0000313" key="4">
    <source>
        <dbReference type="Proteomes" id="UP000301751"/>
    </source>
</evidence>
<dbReference type="PROSITE" id="PS51278">
    <property type="entry name" value="GATASE_TYPE_2"/>
    <property type="match status" value="1"/>
</dbReference>
<protein>
    <submittedName>
        <fullName evidence="3">Class II glutamine amidotransferase</fullName>
    </submittedName>
</protein>
<comment type="caution">
    <text evidence="3">The sequence shown here is derived from an EMBL/GenBank/DDBJ whole genome shotgun (WGS) entry which is preliminary data.</text>
</comment>
<dbReference type="AlphaFoldDB" id="A0A480AV08"/>
<evidence type="ECO:0000259" key="2">
    <source>
        <dbReference type="PROSITE" id="PS51278"/>
    </source>
</evidence>
<dbReference type="CDD" id="cd01908">
    <property type="entry name" value="YafJ"/>
    <property type="match status" value="1"/>
</dbReference>
<dbReference type="Pfam" id="PF13230">
    <property type="entry name" value="GATase_4"/>
    <property type="match status" value="1"/>
</dbReference>
<dbReference type="EMBL" id="BJCL01000015">
    <property type="protein sequence ID" value="GCL65251.1"/>
    <property type="molecule type" value="Genomic_DNA"/>
</dbReference>
<accession>A0A480AV08</accession>
<reference evidence="4" key="1">
    <citation type="submission" date="2019-03" db="EMBL/GenBank/DDBJ databases">
        <title>Aquabacterium pictum sp.nov., the first bacteriochlorophyll a-containing freshwater bacterium in the genus Aquabacterium of the class Betaproteobacteria.</title>
        <authorList>
            <person name="Hirose S."/>
            <person name="Tank M."/>
            <person name="Hara E."/>
            <person name="Tamaki H."/>
            <person name="Takaichi S."/>
            <person name="Haruta S."/>
            <person name="Hanada S."/>
        </authorList>
    </citation>
    <scope>NUCLEOTIDE SEQUENCE [LARGE SCALE GENOMIC DNA]</scope>
    <source>
        <strain evidence="4">W35</strain>
    </source>
</reference>
<dbReference type="SUPFAM" id="SSF56235">
    <property type="entry name" value="N-terminal nucleophile aminohydrolases (Ntn hydrolases)"/>
    <property type="match status" value="1"/>
</dbReference>
<keyword evidence="1 3" id="KW-0315">Glutamine amidotransferase</keyword>
<keyword evidence="3" id="KW-0808">Transferase</keyword>
<proteinExistence type="predicted"/>
<dbReference type="PANTHER" id="PTHR43187">
    <property type="entry name" value="GLUTAMINE AMIDOTRANSFERASE DUG3-RELATED"/>
    <property type="match status" value="1"/>
</dbReference>